<gene>
    <name evidence="2" type="ORF">CCMP2556_LOCUS47780</name>
</gene>
<dbReference type="SUPFAM" id="SSF51045">
    <property type="entry name" value="WW domain"/>
    <property type="match status" value="1"/>
</dbReference>
<feature type="domain" description="WW" evidence="1">
    <location>
        <begin position="73"/>
        <end position="106"/>
    </location>
</feature>
<dbReference type="PROSITE" id="PS50020">
    <property type="entry name" value="WW_DOMAIN_2"/>
    <property type="match status" value="1"/>
</dbReference>
<reference evidence="2 3" key="1">
    <citation type="submission" date="2024-02" db="EMBL/GenBank/DDBJ databases">
        <authorList>
            <person name="Chen Y."/>
            <person name="Shah S."/>
            <person name="Dougan E. K."/>
            <person name="Thang M."/>
            <person name="Chan C."/>
        </authorList>
    </citation>
    <scope>NUCLEOTIDE SEQUENCE [LARGE SCALE GENOMIC DNA]</scope>
</reference>
<comment type="caution">
    <text evidence="2">The sequence shown here is derived from an EMBL/GenBank/DDBJ whole genome shotgun (WGS) entry which is preliminary data.</text>
</comment>
<proteinExistence type="predicted"/>
<dbReference type="EMBL" id="CAXAMN010026217">
    <property type="protein sequence ID" value="CAK9101322.1"/>
    <property type="molecule type" value="Genomic_DNA"/>
</dbReference>
<evidence type="ECO:0000313" key="2">
    <source>
        <dbReference type="EMBL" id="CAK9101322.1"/>
    </source>
</evidence>
<dbReference type="Proteomes" id="UP001642484">
    <property type="component" value="Unassembled WGS sequence"/>
</dbReference>
<evidence type="ECO:0000259" key="1">
    <source>
        <dbReference type="PROSITE" id="PS50020"/>
    </source>
</evidence>
<sequence length="307" mass="34714">MARPHSAWPPYFLDTSQRLRAGGVLQDNECPLDWQSSPHRVATPPMELQDQCGSVREGVETRHFFARASAQSQGFTSYWTRLQAPNGQHYFYDYVSNTWSWEEPQSRVLHQDALRSQRQSAGAKTTSLGVDMDKLRSRLELILARREPRHASSSPGVTSGAYAPFVPSAASNGPVPAPAAAPVPAPAAAVHAQAAPAPVLAPREPALFPKDWTGDPELDLNREGKGYRNRFTKFYYQDEEQAWQGLEETQDFYQSLERCRVRPGENHPEHQDSFWRVGTLKEWNLPALFKNWRAKRLATSMPIFLDR</sequence>
<name>A0ABP0RL32_9DINO</name>
<protein>
    <recommendedName>
        <fullName evidence="1">WW domain-containing protein</fullName>
    </recommendedName>
</protein>
<keyword evidence="3" id="KW-1185">Reference proteome</keyword>
<accession>A0ABP0RL32</accession>
<dbReference type="InterPro" id="IPR001202">
    <property type="entry name" value="WW_dom"/>
</dbReference>
<evidence type="ECO:0000313" key="3">
    <source>
        <dbReference type="Proteomes" id="UP001642484"/>
    </source>
</evidence>
<dbReference type="InterPro" id="IPR036020">
    <property type="entry name" value="WW_dom_sf"/>
</dbReference>
<organism evidence="2 3">
    <name type="scientific">Durusdinium trenchii</name>
    <dbReference type="NCBI Taxonomy" id="1381693"/>
    <lineage>
        <taxon>Eukaryota</taxon>
        <taxon>Sar</taxon>
        <taxon>Alveolata</taxon>
        <taxon>Dinophyceae</taxon>
        <taxon>Suessiales</taxon>
        <taxon>Symbiodiniaceae</taxon>
        <taxon>Durusdinium</taxon>
    </lineage>
</organism>